<keyword evidence="1" id="KW-0472">Membrane</keyword>
<evidence type="ECO:0000313" key="3">
    <source>
        <dbReference type="Proteomes" id="UP000269669"/>
    </source>
</evidence>
<reference evidence="2 3" key="1">
    <citation type="submission" date="2018-12" db="EMBL/GenBank/DDBJ databases">
        <title>Sequencing of bacterial isolates from soil warming experiment in Harvard Forest, Massachusetts, USA.</title>
        <authorList>
            <person name="Deangelis K."/>
        </authorList>
    </citation>
    <scope>NUCLEOTIDE SEQUENCE [LARGE SCALE GENOMIC DNA]</scope>
    <source>
        <strain evidence="2 3">EB153</strain>
    </source>
</reference>
<protein>
    <submittedName>
        <fullName evidence="2">Uncharacterized protein</fullName>
    </submittedName>
</protein>
<name>A0A3R9NUJ4_9BACT</name>
<accession>A0A3R9NUJ4</accession>
<keyword evidence="3" id="KW-1185">Reference proteome</keyword>
<keyword evidence="1" id="KW-1133">Transmembrane helix</keyword>
<sequence>MIGLMIGAAAIACGVGARGQRPKLGTKTIPRWFGQLWCFGIGALSIFWSLPNLRGSWHRHDFFDDWWLVPFLGVVCVLNLILSESESDGEIQSLNLAPHKNDDAGLAKP</sequence>
<proteinExistence type="predicted"/>
<comment type="caution">
    <text evidence="2">The sequence shown here is derived from an EMBL/GenBank/DDBJ whole genome shotgun (WGS) entry which is preliminary data.</text>
</comment>
<evidence type="ECO:0000313" key="2">
    <source>
        <dbReference type="EMBL" id="RSL17133.1"/>
    </source>
</evidence>
<keyword evidence="1" id="KW-0812">Transmembrane</keyword>
<feature type="transmembrane region" description="Helical" evidence="1">
    <location>
        <begin position="29"/>
        <end position="50"/>
    </location>
</feature>
<dbReference type="AlphaFoldDB" id="A0A3R9NUJ4"/>
<dbReference type="Proteomes" id="UP000269669">
    <property type="component" value="Unassembled WGS sequence"/>
</dbReference>
<dbReference type="EMBL" id="RSDW01000001">
    <property type="protein sequence ID" value="RSL17133.1"/>
    <property type="molecule type" value="Genomic_DNA"/>
</dbReference>
<gene>
    <name evidence="2" type="ORF">EDE15_2661</name>
</gene>
<evidence type="ECO:0000256" key="1">
    <source>
        <dbReference type="SAM" id="Phobius"/>
    </source>
</evidence>
<feature type="transmembrane region" description="Helical" evidence="1">
    <location>
        <begin position="62"/>
        <end position="82"/>
    </location>
</feature>
<organism evidence="2 3">
    <name type="scientific">Edaphobacter aggregans</name>
    <dbReference type="NCBI Taxonomy" id="570835"/>
    <lineage>
        <taxon>Bacteria</taxon>
        <taxon>Pseudomonadati</taxon>
        <taxon>Acidobacteriota</taxon>
        <taxon>Terriglobia</taxon>
        <taxon>Terriglobales</taxon>
        <taxon>Acidobacteriaceae</taxon>
        <taxon>Edaphobacter</taxon>
    </lineage>
</organism>